<protein>
    <recommendedName>
        <fullName evidence="4">Probable cell division protein WhiA</fullName>
    </recommendedName>
</protein>
<evidence type="ECO:0000259" key="5">
    <source>
        <dbReference type="PROSITE" id="PS50819"/>
    </source>
</evidence>
<dbReference type="Pfam" id="PF02650">
    <property type="entry name" value="HTH_WhiA"/>
    <property type="match status" value="1"/>
</dbReference>
<dbReference type="Gene3D" id="3.10.28.10">
    <property type="entry name" value="Homing endonucleases"/>
    <property type="match status" value="1"/>
</dbReference>
<dbReference type="GO" id="GO:0004519">
    <property type="term" value="F:endonuclease activity"/>
    <property type="evidence" value="ECO:0007669"/>
    <property type="project" value="InterPro"/>
</dbReference>
<evidence type="ECO:0000256" key="2">
    <source>
        <dbReference type="ARBA" id="ARBA00023125"/>
    </source>
</evidence>
<reference evidence="6 7" key="1">
    <citation type="submission" date="2019-10" db="EMBL/GenBank/DDBJ databases">
        <title>Comparative genomics of sulfur disproportionating microorganisms.</title>
        <authorList>
            <person name="Ward L.M."/>
            <person name="Bertran E."/>
            <person name="Johnston D."/>
        </authorList>
    </citation>
    <scope>NUCLEOTIDE SEQUENCE [LARGE SCALE GENOMIC DNA]</scope>
    <source>
        <strain evidence="6 7">DSM 14055</strain>
    </source>
</reference>
<dbReference type="Pfam" id="PF10298">
    <property type="entry name" value="WhiA_N"/>
    <property type="match status" value="1"/>
</dbReference>
<dbReference type="GO" id="GO:0003677">
    <property type="term" value="F:DNA binding"/>
    <property type="evidence" value="ECO:0007669"/>
    <property type="project" value="UniProtKB-UniRule"/>
</dbReference>
<dbReference type="Pfam" id="PF14527">
    <property type="entry name" value="LAGLIDADG_WhiA"/>
    <property type="match status" value="1"/>
</dbReference>
<dbReference type="NCBIfam" id="TIGR00647">
    <property type="entry name" value="DNA_bind_WhiA"/>
    <property type="match status" value="1"/>
</dbReference>
<dbReference type="InterPro" id="IPR003802">
    <property type="entry name" value="Sporulation_regulator_WhiA"/>
</dbReference>
<dbReference type="SUPFAM" id="SSF55608">
    <property type="entry name" value="Homing endonucleases"/>
    <property type="match status" value="1"/>
</dbReference>
<evidence type="ECO:0000256" key="3">
    <source>
        <dbReference type="ARBA" id="ARBA00023306"/>
    </source>
</evidence>
<proteinExistence type="inferred from homology"/>
<name>A0A6N7ISZ8_9FIRM</name>
<dbReference type="HAMAP" id="MF_01420">
    <property type="entry name" value="HTH_type_WhiA"/>
    <property type="match status" value="1"/>
</dbReference>
<dbReference type="PANTHER" id="PTHR37307">
    <property type="entry name" value="CELL DIVISION PROTEIN WHIA-RELATED"/>
    <property type="match status" value="1"/>
</dbReference>
<evidence type="ECO:0000256" key="1">
    <source>
        <dbReference type="ARBA" id="ARBA00022618"/>
    </source>
</evidence>
<dbReference type="GO" id="GO:0043937">
    <property type="term" value="P:regulation of sporulation"/>
    <property type="evidence" value="ECO:0007669"/>
    <property type="project" value="InterPro"/>
</dbReference>
<comment type="caution">
    <text evidence="6">The sequence shown here is derived from an EMBL/GenBank/DDBJ whole genome shotgun (WGS) entry which is preliminary data.</text>
</comment>
<accession>A0A6N7ISZ8</accession>
<dbReference type="InterPro" id="IPR039518">
    <property type="entry name" value="WhiA_LAGLIDADG_dom"/>
</dbReference>
<gene>
    <name evidence="4 6" type="primary">whiA</name>
    <name evidence="6" type="ORF">GFC01_08075</name>
</gene>
<dbReference type="RefSeq" id="WP_152946150.1">
    <property type="nucleotide sequence ID" value="NZ_WHYR01000018.1"/>
</dbReference>
<dbReference type="InterPro" id="IPR023054">
    <property type="entry name" value="Sporulation_regulator_WhiA_C"/>
</dbReference>
<dbReference type="GO" id="GO:0051301">
    <property type="term" value="P:cell division"/>
    <property type="evidence" value="ECO:0007669"/>
    <property type="project" value="UniProtKB-UniRule"/>
</dbReference>
<feature type="domain" description="DOD-type homing endonuclease" evidence="5">
    <location>
        <begin position="102"/>
        <end position="172"/>
    </location>
</feature>
<dbReference type="InterPro" id="IPR018478">
    <property type="entry name" value="Sporu_reg_WhiA_N_dom"/>
</dbReference>
<keyword evidence="7" id="KW-1185">Reference proteome</keyword>
<dbReference type="AlphaFoldDB" id="A0A6N7ISZ8"/>
<evidence type="ECO:0000256" key="4">
    <source>
        <dbReference type="HAMAP-Rule" id="MF_01420"/>
    </source>
</evidence>
<comment type="function">
    <text evidence="4">Involved in cell division and chromosome segregation.</text>
</comment>
<dbReference type="InterPro" id="IPR027434">
    <property type="entry name" value="Homing_endonucl"/>
</dbReference>
<comment type="similarity">
    <text evidence="4">Belongs to the WhiA family.</text>
</comment>
<dbReference type="OrthoDB" id="401278at2"/>
<dbReference type="Proteomes" id="UP000441717">
    <property type="component" value="Unassembled WGS sequence"/>
</dbReference>
<evidence type="ECO:0000313" key="6">
    <source>
        <dbReference type="EMBL" id="MQL52228.1"/>
    </source>
</evidence>
<keyword evidence="3 4" id="KW-0131">Cell cycle</keyword>
<keyword evidence="1 4" id="KW-0132">Cell division</keyword>
<dbReference type="InterPro" id="IPR004042">
    <property type="entry name" value="Intein_endonuc_central"/>
</dbReference>
<dbReference type="PANTHER" id="PTHR37307:SF1">
    <property type="entry name" value="CELL DIVISION PROTEIN WHIA-RELATED"/>
    <property type="match status" value="1"/>
</dbReference>
<dbReference type="PROSITE" id="PS50819">
    <property type="entry name" value="INTEIN_ENDONUCLEASE"/>
    <property type="match status" value="1"/>
</dbReference>
<organism evidence="6 7">
    <name type="scientific">Desulfofundulus thermobenzoicus</name>
    <dbReference type="NCBI Taxonomy" id="29376"/>
    <lineage>
        <taxon>Bacteria</taxon>
        <taxon>Bacillati</taxon>
        <taxon>Bacillota</taxon>
        <taxon>Clostridia</taxon>
        <taxon>Eubacteriales</taxon>
        <taxon>Peptococcaceae</taxon>
        <taxon>Desulfofundulus</taxon>
    </lineage>
</organism>
<evidence type="ECO:0000313" key="7">
    <source>
        <dbReference type="Proteomes" id="UP000441717"/>
    </source>
</evidence>
<sequence>MSFSTVTKNELARVVGKDQCCKLAELAALVRMDGALHSERQKAALTVVTENAAAARKVFSLFKDLFGVHTQVLVQRRTRLRKNNLYVVRLPLAGEGEEILERLGVLDGQGRLTAGLKEELVRRDCCRRAYLRGAFLGGGSVNSPEGTYHLEIVTTSRRHARDICRLMGRFGLGARVATRKNWYVVYLKESEQIVDFLNIMGAHTALLDFENVRIYKEMRNQVNRLVNCETANLNKTVDASMRQVENIRLIASTVGLDGLSPGLKQVAEARLNHPDASLRELGEMLEPRVGKSGVNHRLRRLEEIAGRIRARGNRDSHLTSGKDLRPVMK</sequence>
<keyword evidence="2 4" id="KW-0238">DNA-binding</keyword>
<dbReference type="EMBL" id="WHYR01000018">
    <property type="protein sequence ID" value="MQL52228.1"/>
    <property type="molecule type" value="Genomic_DNA"/>
</dbReference>